<reference evidence="11" key="1">
    <citation type="journal article" date="2019" name="Int. J. Syst. Evol. Microbiol.">
        <title>The Global Catalogue of Microorganisms (GCM) 10K type strain sequencing project: providing services to taxonomists for standard genome sequencing and annotation.</title>
        <authorList>
            <consortium name="The Broad Institute Genomics Platform"/>
            <consortium name="The Broad Institute Genome Sequencing Center for Infectious Disease"/>
            <person name="Wu L."/>
            <person name="Ma J."/>
        </authorList>
    </citation>
    <scope>NUCLEOTIDE SEQUENCE [LARGE SCALE GENOMIC DNA]</scope>
    <source>
        <strain evidence="11">JCM 16949</strain>
    </source>
</reference>
<dbReference type="InterPro" id="IPR000731">
    <property type="entry name" value="SSD"/>
</dbReference>
<feature type="transmembrane region" description="Helical" evidence="8">
    <location>
        <begin position="546"/>
        <end position="566"/>
    </location>
</feature>
<evidence type="ECO:0000256" key="2">
    <source>
        <dbReference type="ARBA" id="ARBA00010157"/>
    </source>
</evidence>
<dbReference type="InterPro" id="IPR004869">
    <property type="entry name" value="MMPL_dom"/>
</dbReference>
<accession>A0ABP7FX82</accession>
<feature type="transmembrane region" description="Helical" evidence="8">
    <location>
        <begin position="208"/>
        <end position="228"/>
    </location>
</feature>
<evidence type="ECO:0000313" key="10">
    <source>
        <dbReference type="EMBL" id="GAA3749929.1"/>
    </source>
</evidence>
<dbReference type="InterPro" id="IPR050545">
    <property type="entry name" value="Mycobact_MmpL"/>
</dbReference>
<feature type="transmembrane region" description="Helical" evidence="8">
    <location>
        <begin position="234"/>
        <end position="252"/>
    </location>
</feature>
<keyword evidence="5 8" id="KW-1133">Transmembrane helix</keyword>
<dbReference type="PANTHER" id="PTHR33406">
    <property type="entry name" value="MEMBRANE PROTEIN MJ1562-RELATED"/>
    <property type="match status" value="1"/>
</dbReference>
<evidence type="ECO:0000313" key="11">
    <source>
        <dbReference type="Proteomes" id="UP001501004"/>
    </source>
</evidence>
<keyword evidence="3" id="KW-1003">Cell membrane</keyword>
<dbReference type="Proteomes" id="UP001501004">
    <property type="component" value="Unassembled WGS sequence"/>
</dbReference>
<evidence type="ECO:0000256" key="5">
    <source>
        <dbReference type="ARBA" id="ARBA00022989"/>
    </source>
</evidence>
<keyword evidence="11" id="KW-1185">Reference proteome</keyword>
<dbReference type="Gene3D" id="1.20.1640.10">
    <property type="entry name" value="Multidrug efflux transporter AcrB transmembrane domain"/>
    <property type="match status" value="2"/>
</dbReference>
<feature type="region of interest" description="Disordered" evidence="7">
    <location>
        <begin position="981"/>
        <end position="1012"/>
    </location>
</feature>
<evidence type="ECO:0000256" key="4">
    <source>
        <dbReference type="ARBA" id="ARBA00022692"/>
    </source>
</evidence>
<dbReference type="PROSITE" id="PS50156">
    <property type="entry name" value="SSD"/>
    <property type="match status" value="1"/>
</dbReference>
<gene>
    <name evidence="10" type="ORF">GCM10022239_26540</name>
</gene>
<keyword evidence="6 8" id="KW-0472">Membrane</keyword>
<sequence length="1012" mass="104884">MATLLYRLGRFSFRRPWRVIATWLVLLVAILGGGIALGGQSQESFAIPGTESQQALDRLEAVFPEVAGAGAEAVFVAPDGNDITGPAYEKAIDRMATDIRAIPGINSVTTPFDEYAGKQLSDDGSMAITRIQFDGASTEVTDAMLHELTATASIAEDAGLRVEFGGQVFQETSFGITVTEVFGVVFAGIVLLVTFGSLLAAGMPLLSALIGVGIVIGGITTASAFTTISSSAPLLALMIGLAVGIDYTLFILSRHRNQLAAGEGLEESAAKAVGTAGSAVVFAGVTVIIALLGLLVVGIPFLSVMGIGAAFAVLIAIGVATTLLPAMLGVAGERLRPKPGSRAARRALALAEGGIVPDGDTEASAGAGTTTRRRGGSMGLRWVTAVLRHPILASVGVVGLLGVLAIPALDLQLSLPDGGSEPAASTQRQAYDLVSEGFGAGYNGPLIVAVDITQTTDIVDDLDGIADRLRSLDDVAWVSQGLPDAGLDTAIIQVVPGSAPEAEQTKQLVQAIRDLAPAIEDEYGTAVWVTGTTAVGIDISSRLSAALVPFGLVVVGLSIVLLMMVFRSVLVPVKAALGFLLSVVAAFGVTVAVFQWGWLGDLVQLERAGPILSFMPIILMAVLFGLAMDYEVFLVSGMREEFVHGRRRGDGDARAAIPRGFANGARVVTAAALIMFFVFFAFVPEGSGMIKPIALGLATGIAFDAFLVRMTLGPALMALMGRAAWWMPAWLGRVLPDVDIEGESLRAHITADAWARKQRGMAITAEGLVAGTASSRVGPIGIAVPEGSVLLVNGPAADRRMLAATLAGRLGIVGGRAQVAGHPLPSEVDRVARRVAMIDVGGADRSAGDSAAWADPTWRELVEERLRVTLPWYRSWITGRATAEWMRRVSAVSPIAPDAGLRTVPRLERAIALASVALAESPAVVMLDASEYLPGPEEEQAFLDAVATIARADTTIVVGSTEPLAVAAVAGRAVVRLDLDRDQATASPAGPTASDSTAIDSIASDSTGGSYS</sequence>
<feature type="transmembrane region" description="Helical" evidence="8">
    <location>
        <begin position="307"/>
        <end position="332"/>
    </location>
</feature>
<feature type="transmembrane region" description="Helical" evidence="8">
    <location>
        <begin position="382"/>
        <end position="406"/>
    </location>
</feature>
<dbReference type="SUPFAM" id="SSF82866">
    <property type="entry name" value="Multidrug efflux transporter AcrB transmembrane domain"/>
    <property type="match status" value="2"/>
</dbReference>
<name>A0ABP7FX82_9MICO</name>
<organism evidence="10 11">
    <name type="scientific">Leifsonella bigeumensis</name>
    <dbReference type="NCBI Taxonomy" id="433643"/>
    <lineage>
        <taxon>Bacteria</taxon>
        <taxon>Bacillati</taxon>
        <taxon>Actinomycetota</taxon>
        <taxon>Actinomycetes</taxon>
        <taxon>Micrococcales</taxon>
        <taxon>Microbacteriaceae</taxon>
        <taxon>Leifsonella</taxon>
    </lineage>
</organism>
<feature type="domain" description="SSD" evidence="9">
    <location>
        <begin position="218"/>
        <end position="330"/>
    </location>
</feature>
<feature type="transmembrane region" description="Helical" evidence="8">
    <location>
        <begin position="664"/>
        <end position="683"/>
    </location>
</feature>
<evidence type="ECO:0000256" key="8">
    <source>
        <dbReference type="SAM" id="Phobius"/>
    </source>
</evidence>
<keyword evidence="4 8" id="KW-0812">Transmembrane</keyword>
<feature type="transmembrane region" description="Helical" evidence="8">
    <location>
        <begin position="273"/>
        <end position="301"/>
    </location>
</feature>
<evidence type="ECO:0000256" key="7">
    <source>
        <dbReference type="SAM" id="MobiDB-lite"/>
    </source>
</evidence>
<comment type="similarity">
    <text evidence="2">Belongs to the resistance-nodulation-cell division (RND) (TC 2.A.6) family. MmpL subfamily.</text>
</comment>
<feature type="compositionally biased region" description="Low complexity" evidence="7">
    <location>
        <begin position="992"/>
        <end position="1012"/>
    </location>
</feature>
<dbReference type="PANTHER" id="PTHR33406:SF11">
    <property type="entry name" value="MEMBRANE PROTEIN SCO6666-RELATED"/>
    <property type="match status" value="1"/>
</dbReference>
<feature type="transmembrane region" description="Helical" evidence="8">
    <location>
        <begin position="611"/>
        <end position="630"/>
    </location>
</feature>
<protein>
    <submittedName>
        <fullName evidence="10">MMPL family transporter</fullName>
    </submittedName>
</protein>
<proteinExistence type="inferred from homology"/>
<evidence type="ECO:0000256" key="6">
    <source>
        <dbReference type="ARBA" id="ARBA00023136"/>
    </source>
</evidence>
<comment type="caution">
    <text evidence="10">The sequence shown here is derived from an EMBL/GenBank/DDBJ whole genome shotgun (WGS) entry which is preliminary data.</text>
</comment>
<dbReference type="Pfam" id="PF03176">
    <property type="entry name" value="MMPL"/>
    <property type="match status" value="2"/>
</dbReference>
<comment type="subcellular location">
    <subcellularLocation>
        <location evidence="1">Cell membrane</location>
        <topology evidence="1">Multi-pass membrane protein</topology>
    </subcellularLocation>
</comment>
<feature type="transmembrane region" description="Helical" evidence="8">
    <location>
        <begin position="578"/>
        <end position="599"/>
    </location>
</feature>
<dbReference type="RefSeq" id="WP_344757598.1">
    <property type="nucleotide sequence ID" value="NZ_BAABAE010000005.1"/>
</dbReference>
<feature type="transmembrane region" description="Helical" evidence="8">
    <location>
        <begin position="181"/>
        <end position="201"/>
    </location>
</feature>
<evidence type="ECO:0000256" key="3">
    <source>
        <dbReference type="ARBA" id="ARBA00022475"/>
    </source>
</evidence>
<evidence type="ECO:0000259" key="9">
    <source>
        <dbReference type="PROSITE" id="PS50156"/>
    </source>
</evidence>
<dbReference type="EMBL" id="BAABAE010000005">
    <property type="protein sequence ID" value="GAA3749929.1"/>
    <property type="molecule type" value="Genomic_DNA"/>
</dbReference>
<evidence type="ECO:0000256" key="1">
    <source>
        <dbReference type="ARBA" id="ARBA00004651"/>
    </source>
</evidence>